<dbReference type="PANTHER" id="PTHR11717">
    <property type="entry name" value="LOW MOLECULAR WEIGHT PROTEIN TYROSINE PHOSPHATASE"/>
    <property type="match status" value="1"/>
</dbReference>
<evidence type="ECO:0000256" key="3">
    <source>
        <dbReference type="ARBA" id="ARBA00022912"/>
    </source>
</evidence>
<dbReference type="GO" id="GO:0004725">
    <property type="term" value="F:protein tyrosine phosphatase activity"/>
    <property type="evidence" value="ECO:0007669"/>
    <property type="project" value="InterPro"/>
</dbReference>
<dbReference type="PRINTS" id="PR00719">
    <property type="entry name" value="LMWPTPASE"/>
</dbReference>
<evidence type="ECO:0000313" key="6">
    <source>
        <dbReference type="EMBL" id="AZG48097.1"/>
    </source>
</evidence>
<comment type="similarity">
    <text evidence="1">Belongs to the low molecular weight phosphotyrosine protein phosphatase family.</text>
</comment>
<dbReference type="SMART" id="SM00226">
    <property type="entry name" value="LMWPc"/>
    <property type="match status" value="1"/>
</dbReference>
<accession>A0A3G8JSP4</accession>
<name>A0A3G8JSP4_9ACTN</name>
<dbReference type="AlphaFoldDB" id="A0A3G8JSP4"/>
<organism evidence="6 7">
    <name type="scientific">Gordonia insulae</name>
    <dbReference type="NCBI Taxonomy" id="2420509"/>
    <lineage>
        <taxon>Bacteria</taxon>
        <taxon>Bacillati</taxon>
        <taxon>Actinomycetota</taxon>
        <taxon>Actinomycetes</taxon>
        <taxon>Mycobacteriales</taxon>
        <taxon>Gordoniaceae</taxon>
        <taxon>Gordonia</taxon>
    </lineage>
</organism>
<keyword evidence="2 6" id="KW-0378">Hydrolase</keyword>
<dbReference type="KEGG" id="gom:D7316_04710"/>
<evidence type="ECO:0000259" key="5">
    <source>
        <dbReference type="SMART" id="SM00226"/>
    </source>
</evidence>
<gene>
    <name evidence="6" type="primary">ywlE</name>
    <name evidence="6" type="ORF">D7316_04710</name>
</gene>
<reference evidence="6 7" key="1">
    <citation type="submission" date="2018-11" db="EMBL/GenBank/DDBJ databases">
        <title>Gordonia insulae sp. nov., isolated from an island soil.</title>
        <authorList>
            <person name="Kim Y.S."/>
            <person name="Kim S.B."/>
        </authorList>
    </citation>
    <scope>NUCLEOTIDE SEQUENCE [LARGE SCALE GENOMIC DNA]</scope>
    <source>
        <strain evidence="6 7">MMS17-SY073</strain>
    </source>
</reference>
<sequence>MSAPPDRTASTTMPGSVLFICTGNICRSPIGERILAGLAQRSGVPVTSSSAGVGAMNGHAMHPYAVEVLDEHGYDATGFESRYLRPPLLQTADVVLCLTRDHRAAAQQMLPVRWKRMFTLTEFAELVSLGGDASLDEVIASRSRIDTNSAHLDILDPMGRPRDDFDRVFADIEPKVATIVDWLTVHDNARETR</sequence>
<feature type="active site" description="Nucleophile" evidence="4">
    <location>
        <position position="21"/>
    </location>
</feature>
<evidence type="ECO:0000256" key="1">
    <source>
        <dbReference type="ARBA" id="ARBA00011063"/>
    </source>
</evidence>
<keyword evidence="7" id="KW-1185">Reference proteome</keyword>
<dbReference type="InterPro" id="IPR036196">
    <property type="entry name" value="Ptyr_pPase_sf"/>
</dbReference>
<dbReference type="EMBL" id="CP033972">
    <property type="protein sequence ID" value="AZG48097.1"/>
    <property type="molecule type" value="Genomic_DNA"/>
</dbReference>
<feature type="active site" evidence="4">
    <location>
        <position position="27"/>
    </location>
</feature>
<dbReference type="Pfam" id="PF01451">
    <property type="entry name" value="LMWPc"/>
    <property type="match status" value="1"/>
</dbReference>
<evidence type="ECO:0000256" key="2">
    <source>
        <dbReference type="ARBA" id="ARBA00022801"/>
    </source>
</evidence>
<dbReference type="InterPro" id="IPR017867">
    <property type="entry name" value="Tyr_phospatase_low_mol_wt"/>
</dbReference>
<dbReference type="InterPro" id="IPR050438">
    <property type="entry name" value="LMW_PTPase"/>
</dbReference>
<dbReference type="Gene3D" id="3.40.50.2300">
    <property type="match status" value="1"/>
</dbReference>
<feature type="domain" description="Phosphotyrosine protein phosphatase I" evidence="5">
    <location>
        <begin position="15"/>
        <end position="182"/>
    </location>
</feature>
<dbReference type="InterPro" id="IPR023485">
    <property type="entry name" value="Ptyr_pPase"/>
</dbReference>
<dbReference type="SUPFAM" id="SSF52788">
    <property type="entry name" value="Phosphotyrosine protein phosphatases I"/>
    <property type="match status" value="1"/>
</dbReference>
<protein>
    <submittedName>
        <fullName evidence="6">Protein-arginine-phosphatase</fullName>
        <ecNumber evidence="6">3.9.1.2</ecNumber>
    </submittedName>
</protein>
<dbReference type="EC" id="3.9.1.2" evidence="6"/>
<dbReference type="Proteomes" id="UP000271469">
    <property type="component" value="Chromosome"/>
</dbReference>
<evidence type="ECO:0000313" key="7">
    <source>
        <dbReference type="Proteomes" id="UP000271469"/>
    </source>
</evidence>
<keyword evidence="3" id="KW-0904">Protein phosphatase</keyword>
<dbReference type="PANTHER" id="PTHR11717:SF31">
    <property type="entry name" value="LOW MOLECULAR WEIGHT PROTEIN-TYROSINE-PHOSPHATASE ETP-RELATED"/>
    <property type="match status" value="1"/>
</dbReference>
<evidence type="ECO:0000256" key="4">
    <source>
        <dbReference type="PIRSR" id="PIRSR617867-1"/>
    </source>
</evidence>
<dbReference type="GO" id="GO:0098627">
    <property type="term" value="F:protein arginine phosphatase activity"/>
    <property type="evidence" value="ECO:0007669"/>
    <property type="project" value="UniProtKB-EC"/>
</dbReference>
<proteinExistence type="inferred from homology"/>